<dbReference type="PATRIC" id="fig|1339352.3.peg.4040"/>
<dbReference type="InterPro" id="IPR036388">
    <property type="entry name" value="WH-like_DNA-bd_sf"/>
</dbReference>
<evidence type="ECO:0000313" key="2">
    <source>
        <dbReference type="Proteomes" id="UP000027661"/>
    </source>
</evidence>
<dbReference type="AlphaFoldDB" id="A0A069S2Y0"/>
<protein>
    <submittedName>
        <fullName evidence="1">Uncharacterized protein</fullName>
    </submittedName>
</protein>
<dbReference type="InterPro" id="IPR019707">
    <property type="entry name" value="DUF2582"/>
</dbReference>
<evidence type="ECO:0000313" key="1">
    <source>
        <dbReference type="EMBL" id="KDS44365.1"/>
    </source>
</evidence>
<reference evidence="1 2" key="1">
    <citation type="submission" date="2014-04" db="EMBL/GenBank/DDBJ databases">
        <authorList>
            <person name="Sears C."/>
            <person name="Carroll K."/>
            <person name="Sack B.R."/>
            <person name="Qadri F."/>
            <person name="Myers L.L."/>
            <person name="Chung G.-T."/>
            <person name="Escheverria P."/>
            <person name="Fraser C.M."/>
            <person name="Sadzewicz L."/>
            <person name="Shefchek K.A."/>
            <person name="Tallon L."/>
            <person name="Das S.P."/>
            <person name="Daugherty S."/>
            <person name="Mongodin E.F."/>
        </authorList>
    </citation>
    <scope>NUCLEOTIDE SEQUENCE [LARGE SCALE GENOMIC DNA]</scope>
    <source>
        <strain evidence="1 2">3975 RP4</strain>
    </source>
</reference>
<gene>
    <name evidence="1" type="ORF">M099_4309</name>
</gene>
<sequence length="61" mass="6947">MLSSQIAETEILAAIGWLAREGKVKSQKKQRKDVKPLNFSLWQINKNGVSHILTHPIFIFS</sequence>
<organism evidence="1 2">
    <name type="scientific">Phocaeicola vulgatus str. 3975 RP4</name>
    <dbReference type="NCBI Taxonomy" id="1339352"/>
    <lineage>
        <taxon>Bacteria</taxon>
        <taxon>Pseudomonadati</taxon>
        <taxon>Bacteroidota</taxon>
        <taxon>Bacteroidia</taxon>
        <taxon>Bacteroidales</taxon>
        <taxon>Bacteroidaceae</taxon>
        <taxon>Phocaeicola</taxon>
    </lineage>
</organism>
<dbReference type="EMBL" id="JNHM01000164">
    <property type="protein sequence ID" value="KDS44365.1"/>
    <property type="molecule type" value="Genomic_DNA"/>
</dbReference>
<dbReference type="Pfam" id="PF10771">
    <property type="entry name" value="DUF2582"/>
    <property type="match status" value="1"/>
</dbReference>
<accession>A0A069S2Y0</accession>
<proteinExistence type="predicted"/>
<comment type="caution">
    <text evidence="1">The sequence shown here is derived from an EMBL/GenBank/DDBJ whole genome shotgun (WGS) entry which is preliminary data.</text>
</comment>
<dbReference type="RefSeq" id="WP_032939381.1">
    <property type="nucleotide sequence ID" value="NZ_JNHM01000164.1"/>
</dbReference>
<dbReference type="Gene3D" id="1.10.10.10">
    <property type="entry name" value="Winged helix-like DNA-binding domain superfamily/Winged helix DNA-binding domain"/>
    <property type="match status" value="1"/>
</dbReference>
<dbReference type="Proteomes" id="UP000027661">
    <property type="component" value="Unassembled WGS sequence"/>
</dbReference>
<name>A0A069S2Y0_PHOVU</name>